<evidence type="ECO:0000256" key="1">
    <source>
        <dbReference type="SAM" id="SignalP"/>
    </source>
</evidence>
<keyword evidence="3" id="KW-1185">Reference proteome</keyword>
<sequence length="272" mass="30168">MKRLILFAGLNLLSFATFSQLKLQKVWETGSGLKTPESALYDPKKDIIYISNIGNDQQPESGFISQLQKDGKIRKLDWVTGLTAVKGLGLYKNLLYAAETKSVVVIDVEKAGIVQRIPVDSAQFLNDITIDDRGVVYVSDTRKNKIHQIADGKVTVYLENMKSVNGLLAKGTDLYILSDGSLYKADKNKQIQKLAGDMEKSTDGIVMLMPGKFIVTSWIGTIYYVAANAPVQLLSDTRAEKINTADLGYNPKDKIIYVPTFFNNTVIAYKID</sequence>
<dbReference type="InterPro" id="IPR011042">
    <property type="entry name" value="6-blade_b-propeller_TolB-like"/>
</dbReference>
<feature type="signal peptide" evidence="1">
    <location>
        <begin position="1"/>
        <end position="19"/>
    </location>
</feature>
<name>A0ABS7GM61_9BACT</name>
<organism evidence="2 3">
    <name type="scientific">Chitinophaga rhizophila</name>
    <dbReference type="NCBI Taxonomy" id="2866212"/>
    <lineage>
        <taxon>Bacteria</taxon>
        <taxon>Pseudomonadati</taxon>
        <taxon>Bacteroidota</taxon>
        <taxon>Chitinophagia</taxon>
        <taxon>Chitinophagales</taxon>
        <taxon>Chitinophagaceae</taxon>
        <taxon>Chitinophaga</taxon>
    </lineage>
</organism>
<protein>
    <submittedName>
        <fullName evidence="2">ATP/GTP-binding protein</fullName>
    </submittedName>
</protein>
<evidence type="ECO:0000313" key="3">
    <source>
        <dbReference type="Proteomes" id="UP000812961"/>
    </source>
</evidence>
<dbReference type="SUPFAM" id="SSF63829">
    <property type="entry name" value="Calcium-dependent phosphotriesterase"/>
    <property type="match status" value="1"/>
</dbReference>
<dbReference type="Proteomes" id="UP000812961">
    <property type="component" value="Unassembled WGS sequence"/>
</dbReference>
<comment type="caution">
    <text evidence="2">The sequence shown here is derived from an EMBL/GenBank/DDBJ whole genome shotgun (WGS) entry which is preliminary data.</text>
</comment>
<evidence type="ECO:0000313" key="2">
    <source>
        <dbReference type="EMBL" id="MBW8687974.1"/>
    </source>
</evidence>
<reference evidence="2 3" key="1">
    <citation type="submission" date="2021-08" db="EMBL/GenBank/DDBJ databases">
        <title>The genome sequence of Chitinophaga sp. B61.</title>
        <authorList>
            <person name="Zhang X."/>
        </authorList>
    </citation>
    <scope>NUCLEOTIDE SEQUENCE [LARGE SCALE GENOMIC DNA]</scope>
    <source>
        <strain evidence="2 3">B61</strain>
    </source>
</reference>
<proteinExistence type="predicted"/>
<feature type="chain" id="PRO_5046622721" evidence="1">
    <location>
        <begin position="20"/>
        <end position="272"/>
    </location>
</feature>
<dbReference type="EMBL" id="JAICCF010000006">
    <property type="protein sequence ID" value="MBW8687974.1"/>
    <property type="molecule type" value="Genomic_DNA"/>
</dbReference>
<accession>A0ABS7GM61</accession>
<dbReference type="Gene3D" id="2.120.10.30">
    <property type="entry name" value="TolB, C-terminal domain"/>
    <property type="match status" value="1"/>
</dbReference>
<gene>
    <name evidence="2" type="ORF">K1Y79_26800</name>
</gene>
<dbReference type="RefSeq" id="WP_220253303.1">
    <property type="nucleotide sequence ID" value="NZ_JAICCF010000006.1"/>
</dbReference>
<keyword evidence="1" id="KW-0732">Signal</keyword>